<comment type="caution">
    <text evidence="4">The sequence shown here is derived from an EMBL/GenBank/DDBJ whole genome shotgun (WGS) entry which is preliminary data.</text>
</comment>
<feature type="transmembrane region" description="Helical" evidence="1">
    <location>
        <begin position="325"/>
        <end position="344"/>
    </location>
</feature>
<sequence length="792" mass="87677">MLSKTMHNDGIAGFDARSHLQLWEDTYIRVVCLVFLGAALLLLTPLLPPKWVEGSAYYLTNTTFLVLMLVGIQQRLKLVTDSSERHFWKALTFAFCCWLLTLAVGPLADSTLASNSLTQVLLTNLPFIAFYAALVTALGIHPHGKRDAFTYPLRSLEWAGTFIIFFGALAYFLIIPGAWSGHGSSLRSSSLALFVALDLYCLVRLWYLMRTSINSQWKMVYNWLFIGVVIWTIGDLLYALMYEEILTDPGEGTLLDLIWPAAFIAVLIATRPALVPQTKSETAQSFREPLGMGPLVLYALAPLALHTALYLIGDPEPELRTLREVLVLGITIIVGGMTLVYHRLLQVENRRLSNVESTSREELLHLAFHDELTGLPNRNLFRDRLSMAIADSVRNQTACGVLFCDLDQFKVINDSLGHEAGDQTLIATARRLQKAVRKRDTVARLGGDEFAVIIQGMKRPMDAAYLAEKLLRTISEPVIVGKKTHVLTASIGLAVFPDDGADEEMLLKHADTAMYQAKLHGRNTYRLFTQAMNEAAEERLAIEQGLRTGLMQDGFTIFYQPITSLASDTITAYEALLRWNHPERGYVSPVNFIDVAEQTGLIVPIGRWVLESACIWAAQLPPEAGPDVTISVNMSPRQFRDPDLADMVSSVLKRTGLAPTRLQLEITESMVLSIESTAVTLRALRALGIKIAIDDFGTGYAALSRLQDLPVDVIKIDQSFVRGLTVDSVSETIVRAIVSMARVLDFYVVAEGVETAAELDIIRESQCHAVQGYYLGKPQPAELLSFGPSASK</sequence>
<evidence type="ECO:0000313" key="4">
    <source>
        <dbReference type="EMBL" id="MCX2979675.1"/>
    </source>
</evidence>
<dbReference type="RefSeq" id="WP_279243674.1">
    <property type="nucleotide sequence ID" value="NZ_SHNN01000001.1"/>
</dbReference>
<feature type="transmembrane region" description="Helical" evidence="1">
    <location>
        <begin position="26"/>
        <end position="44"/>
    </location>
</feature>
<feature type="transmembrane region" description="Helical" evidence="1">
    <location>
        <begin position="220"/>
        <end position="242"/>
    </location>
</feature>
<dbReference type="EMBL" id="SHNN01000001">
    <property type="protein sequence ID" value="MCX2979675.1"/>
    <property type="molecule type" value="Genomic_DNA"/>
</dbReference>
<evidence type="ECO:0000256" key="1">
    <source>
        <dbReference type="SAM" id="Phobius"/>
    </source>
</evidence>
<dbReference type="Proteomes" id="UP001143362">
    <property type="component" value="Unassembled WGS sequence"/>
</dbReference>
<name>A0ABT3TBP9_9GAMM</name>
<keyword evidence="1" id="KW-1133">Transmembrane helix</keyword>
<dbReference type="CDD" id="cd01948">
    <property type="entry name" value="EAL"/>
    <property type="match status" value="1"/>
</dbReference>
<keyword evidence="1" id="KW-0472">Membrane</keyword>
<evidence type="ECO:0000259" key="2">
    <source>
        <dbReference type="PROSITE" id="PS50883"/>
    </source>
</evidence>
<keyword evidence="1" id="KW-0812">Transmembrane</keyword>
<feature type="transmembrane region" description="Helical" evidence="1">
    <location>
        <begin position="161"/>
        <end position="179"/>
    </location>
</feature>
<accession>A0ABT3TBP9</accession>
<feature type="transmembrane region" description="Helical" evidence="1">
    <location>
        <begin position="56"/>
        <end position="76"/>
    </location>
</feature>
<feature type="domain" description="GGDEF" evidence="3">
    <location>
        <begin position="397"/>
        <end position="530"/>
    </location>
</feature>
<dbReference type="CDD" id="cd01949">
    <property type="entry name" value="GGDEF"/>
    <property type="match status" value="1"/>
</dbReference>
<dbReference type="PROSITE" id="PS50887">
    <property type="entry name" value="GGDEF"/>
    <property type="match status" value="1"/>
</dbReference>
<organism evidence="4 5">
    <name type="scientific">Candidatus Litorirhabdus singularis</name>
    <dbReference type="NCBI Taxonomy" id="2518993"/>
    <lineage>
        <taxon>Bacteria</taxon>
        <taxon>Pseudomonadati</taxon>
        <taxon>Pseudomonadota</taxon>
        <taxon>Gammaproteobacteria</taxon>
        <taxon>Cellvibrionales</taxon>
        <taxon>Halieaceae</taxon>
        <taxon>Candidatus Litorirhabdus</taxon>
    </lineage>
</organism>
<dbReference type="PANTHER" id="PTHR44757">
    <property type="entry name" value="DIGUANYLATE CYCLASE DGCP"/>
    <property type="match status" value="1"/>
</dbReference>
<dbReference type="Pfam" id="PF00990">
    <property type="entry name" value="GGDEF"/>
    <property type="match status" value="1"/>
</dbReference>
<dbReference type="SUPFAM" id="SSF141868">
    <property type="entry name" value="EAL domain-like"/>
    <property type="match status" value="1"/>
</dbReference>
<reference evidence="4" key="1">
    <citation type="submission" date="2019-02" db="EMBL/GenBank/DDBJ databases">
        <authorList>
            <person name="Li S.-H."/>
        </authorList>
    </citation>
    <scope>NUCLEOTIDE SEQUENCE</scope>
    <source>
        <strain evidence="4">IMCC14734</strain>
    </source>
</reference>
<evidence type="ECO:0000259" key="3">
    <source>
        <dbReference type="PROSITE" id="PS50887"/>
    </source>
</evidence>
<gene>
    <name evidence="4" type="ORF">EYC98_02230</name>
</gene>
<dbReference type="SMART" id="SM00052">
    <property type="entry name" value="EAL"/>
    <property type="match status" value="1"/>
</dbReference>
<dbReference type="SMART" id="SM00267">
    <property type="entry name" value="GGDEF"/>
    <property type="match status" value="1"/>
</dbReference>
<dbReference type="InterPro" id="IPR052155">
    <property type="entry name" value="Biofilm_reg_signaling"/>
</dbReference>
<dbReference type="Pfam" id="PF00563">
    <property type="entry name" value="EAL"/>
    <property type="match status" value="1"/>
</dbReference>
<evidence type="ECO:0000313" key="5">
    <source>
        <dbReference type="Proteomes" id="UP001143362"/>
    </source>
</evidence>
<dbReference type="Gene3D" id="3.30.70.270">
    <property type="match status" value="1"/>
</dbReference>
<feature type="transmembrane region" description="Helical" evidence="1">
    <location>
        <begin position="191"/>
        <end position="208"/>
    </location>
</feature>
<feature type="transmembrane region" description="Helical" evidence="1">
    <location>
        <begin position="88"/>
        <end position="108"/>
    </location>
</feature>
<proteinExistence type="predicted"/>
<dbReference type="PANTHER" id="PTHR44757:SF2">
    <property type="entry name" value="BIOFILM ARCHITECTURE MAINTENANCE PROTEIN MBAA"/>
    <property type="match status" value="1"/>
</dbReference>
<dbReference type="InterPro" id="IPR035919">
    <property type="entry name" value="EAL_sf"/>
</dbReference>
<dbReference type="InterPro" id="IPR043128">
    <property type="entry name" value="Rev_trsase/Diguanyl_cyclase"/>
</dbReference>
<feature type="domain" description="EAL" evidence="2">
    <location>
        <begin position="539"/>
        <end position="792"/>
    </location>
</feature>
<keyword evidence="5" id="KW-1185">Reference proteome</keyword>
<feature type="transmembrane region" description="Helical" evidence="1">
    <location>
        <begin position="295"/>
        <end position="313"/>
    </location>
</feature>
<dbReference type="NCBIfam" id="TIGR00254">
    <property type="entry name" value="GGDEF"/>
    <property type="match status" value="1"/>
</dbReference>
<dbReference type="InterPro" id="IPR029787">
    <property type="entry name" value="Nucleotide_cyclase"/>
</dbReference>
<dbReference type="PROSITE" id="PS50883">
    <property type="entry name" value="EAL"/>
    <property type="match status" value="1"/>
</dbReference>
<feature type="transmembrane region" description="Helical" evidence="1">
    <location>
        <begin position="120"/>
        <end position="140"/>
    </location>
</feature>
<dbReference type="InterPro" id="IPR000160">
    <property type="entry name" value="GGDEF_dom"/>
</dbReference>
<dbReference type="SUPFAM" id="SSF55073">
    <property type="entry name" value="Nucleotide cyclase"/>
    <property type="match status" value="1"/>
</dbReference>
<dbReference type="InterPro" id="IPR001633">
    <property type="entry name" value="EAL_dom"/>
</dbReference>
<dbReference type="Gene3D" id="3.20.20.450">
    <property type="entry name" value="EAL domain"/>
    <property type="match status" value="1"/>
</dbReference>
<protein>
    <submittedName>
        <fullName evidence="4">EAL domain-containing protein</fullName>
    </submittedName>
</protein>